<evidence type="ECO:0000313" key="2">
    <source>
        <dbReference type="Proteomes" id="UP000460272"/>
    </source>
</evidence>
<dbReference type="Proteomes" id="UP000460272">
    <property type="component" value="Unassembled WGS sequence"/>
</dbReference>
<evidence type="ECO:0000313" key="1">
    <source>
        <dbReference type="EMBL" id="TVZ00429.1"/>
    </source>
</evidence>
<dbReference type="Pfam" id="PF03136">
    <property type="entry name" value="Pup_ligase"/>
    <property type="match status" value="2"/>
</dbReference>
<organism evidence="1 2">
    <name type="scientific">Trebonia kvetii</name>
    <dbReference type="NCBI Taxonomy" id="2480626"/>
    <lineage>
        <taxon>Bacteria</taxon>
        <taxon>Bacillati</taxon>
        <taxon>Actinomycetota</taxon>
        <taxon>Actinomycetes</taxon>
        <taxon>Streptosporangiales</taxon>
        <taxon>Treboniaceae</taxon>
        <taxon>Trebonia</taxon>
    </lineage>
</organism>
<accession>A0A6P2BMY6</accession>
<keyword evidence="2" id="KW-1185">Reference proteome</keyword>
<name>A0A6P2BMY6_9ACTN</name>
<sequence length="363" mass="39212">MTADAELPMTRRAFGLKASYTAVFGGGQAPGEGGAGQFLFREAVGGGSSPVVYLENGALLCLRPDESGAAQPAYATPECDSIVELVAAQRAGDEILTRLAAQAQESLTGEGSPATVTVSRAVAAQSESYLVHSVVAPERYLRLLEPFLATRWVCGGRWVDGYAGAPAAPQVAMAARAFADEHRYRRLKITGACPGLTELATFVRVGATEQVLRMAESSTEVSVDHRRGTPSIDAARTQRAYLAAARRTRHRRPEDDIILDAWQTALDSHEDSHDPVPGSQADIPIATAAQIETAVSLPPQTTRARLRGLFIKTAKDHRRNFTVDWVHLKLNDGERRTVLYWNPLDAHLEIAERLIASISRPPA</sequence>
<dbReference type="OrthoDB" id="9760627at2"/>
<dbReference type="PANTHER" id="PTHR42307">
    <property type="entry name" value="PUP DEAMIDASE/DEPUPYLASE"/>
    <property type="match status" value="1"/>
</dbReference>
<comment type="caution">
    <text evidence="1">The sequence shown here is derived from an EMBL/GenBank/DDBJ whole genome shotgun (WGS) entry which is preliminary data.</text>
</comment>
<protein>
    <submittedName>
        <fullName evidence="1">Uncharacterized protein</fullName>
    </submittedName>
</protein>
<dbReference type="GO" id="GO:0005524">
    <property type="term" value="F:ATP binding"/>
    <property type="evidence" value="ECO:0007669"/>
    <property type="project" value="TreeGrafter"/>
</dbReference>
<dbReference type="GO" id="GO:0019941">
    <property type="term" value="P:modification-dependent protein catabolic process"/>
    <property type="evidence" value="ECO:0007669"/>
    <property type="project" value="InterPro"/>
</dbReference>
<reference evidence="1 2" key="1">
    <citation type="submission" date="2018-11" db="EMBL/GenBank/DDBJ databases">
        <title>Trebonia kvetii gen.nov., sp.nov., a novel acidophilic actinobacterium, and proposal of the new actinobacterial family Treboniaceae fam. nov.</title>
        <authorList>
            <person name="Rapoport D."/>
            <person name="Sagova-Mareckova M."/>
            <person name="Sedlacek I."/>
            <person name="Provaznik J."/>
            <person name="Kralova S."/>
            <person name="Pavlinic D."/>
            <person name="Benes V."/>
            <person name="Kopecky J."/>
        </authorList>
    </citation>
    <scope>NUCLEOTIDE SEQUENCE [LARGE SCALE GENOMIC DNA]</scope>
    <source>
        <strain evidence="1 2">15Tr583</strain>
    </source>
</reference>
<proteinExistence type="predicted"/>
<dbReference type="EMBL" id="RPFW01000009">
    <property type="protein sequence ID" value="TVZ00429.1"/>
    <property type="molecule type" value="Genomic_DNA"/>
</dbReference>
<dbReference type="GO" id="GO:0010498">
    <property type="term" value="P:proteasomal protein catabolic process"/>
    <property type="evidence" value="ECO:0007669"/>
    <property type="project" value="InterPro"/>
</dbReference>
<dbReference type="AlphaFoldDB" id="A0A6P2BMY6"/>
<dbReference type="RefSeq" id="WP_145861238.1">
    <property type="nucleotide sequence ID" value="NZ_RPFW01000009.1"/>
</dbReference>
<dbReference type="PANTHER" id="PTHR42307:SF3">
    <property type="entry name" value="PUP--PROTEIN LIGASE"/>
    <property type="match status" value="1"/>
</dbReference>
<gene>
    <name evidence="1" type="ORF">EAS64_38040</name>
</gene>
<dbReference type="GO" id="GO:0070490">
    <property type="term" value="P:protein pupylation"/>
    <property type="evidence" value="ECO:0007669"/>
    <property type="project" value="TreeGrafter"/>
</dbReference>
<dbReference type="InterPro" id="IPR004347">
    <property type="entry name" value="Pup_ligase/deamidase"/>
</dbReference>